<dbReference type="OrthoDB" id="5835829at2759"/>
<comment type="similarity">
    <text evidence="1">Belongs to the UDP-glycosyltransferase family.</text>
</comment>
<dbReference type="InterPro" id="IPR002213">
    <property type="entry name" value="UDP_glucos_trans"/>
</dbReference>
<dbReference type="InterPro" id="IPR050271">
    <property type="entry name" value="UDP-glycosyltransferase"/>
</dbReference>
<keyword evidence="4" id="KW-1133">Transmembrane helix</keyword>
<dbReference type="Gene3D" id="3.40.50.2000">
    <property type="entry name" value="Glycogen Phosphorylase B"/>
    <property type="match status" value="2"/>
</dbReference>
<feature type="transmembrane region" description="Helical" evidence="4">
    <location>
        <begin position="485"/>
        <end position="511"/>
    </location>
</feature>
<sequence>MDALKYVLLLLALAKYSESANILYVVPFTAKSHFIMLRPIGLELARRGHNVTVITGNKEPNPPPNYHQIMVDKKEIWELIGAGGRPNVFSMVNVPAEKFHEGILWKGGIAFTELVLNSTEIKAFLAKDNKFDLVISEQFFQEALNLFAYKYNAPLVLVTTYGNCMRHNIITRNPLQLATVLQEFLDVRDPTSFWGRMRNLYFSMYEYIYWRYFYMEEQEQLVKKYLKDLPQPVPNLYDVERNASLILVNSHFSFDPPTAYLSNVVEIGGSHLSKSDAKLPENLQKVLDNAKHGVVYMNFGSNVRSSELPEDKKKAILNVFRRLKQTVLWKWEEDILENKPENLVVQKWMPQKEILSHPNIRLFVSHGGLIGTQEATFHGVPIVGVPIYADQYNNLLQVQNIGYGKILEYHEIDEETLYNRVNEVLTNDSYRKKAKEVSRRFRDRPLNALDTAMFWIEYVIRNNGADYIKNPALELSWVASNMLDVYAFILILVLGVVFTTVKILSIVLSLFKSKDSKKQKKKRS</sequence>
<dbReference type="AlphaFoldDB" id="G9LPP9"/>
<keyword evidence="4" id="KW-0472">Membrane</keyword>
<dbReference type="FunFam" id="3.40.50.2000:FF:000050">
    <property type="entry name" value="UDP-glucuronosyltransferase"/>
    <property type="match status" value="1"/>
</dbReference>
<accession>G9LPP9</accession>
<dbReference type="PANTHER" id="PTHR48043:SF159">
    <property type="entry name" value="EG:EG0003.4 PROTEIN-RELATED"/>
    <property type="match status" value="1"/>
</dbReference>
<dbReference type="PANTHER" id="PTHR48043">
    <property type="entry name" value="EG:EG0003.4 PROTEIN-RELATED"/>
    <property type="match status" value="1"/>
</dbReference>
<protein>
    <submittedName>
        <fullName evidence="6">UDP-glycosyltransferase UGT39B2</fullName>
    </submittedName>
</protein>
<name>G9LPP9_HELAM</name>
<proteinExistence type="evidence at transcript level"/>
<reference evidence="6" key="1">
    <citation type="journal article" date="2012" name="Insect Biochem. Mol. Biol.">
        <title>Comparative analysis of the UDP-glycosyltransferase multigene family in insects.</title>
        <authorList>
            <person name="Ahn S.J."/>
            <person name="Vogel H."/>
            <person name="Heckel D.G."/>
        </authorList>
    </citation>
    <scope>NUCLEOTIDE SEQUENCE</scope>
    <source>
        <strain evidence="6">Toowoomba</strain>
    </source>
</reference>
<gene>
    <name evidence="6" type="primary">UGT39B2</name>
</gene>
<evidence type="ECO:0000256" key="4">
    <source>
        <dbReference type="SAM" id="Phobius"/>
    </source>
</evidence>
<dbReference type="Pfam" id="PF00201">
    <property type="entry name" value="UDPGT"/>
    <property type="match status" value="1"/>
</dbReference>
<dbReference type="EMBL" id="JQ070206">
    <property type="protein sequence ID" value="AEW43122.1"/>
    <property type="molecule type" value="mRNA"/>
</dbReference>
<feature type="signal peptide" evidence="5">
    <location>
        <begin position="1"/>
        <end position="19"/>
    </location>
</feature>
<evidence type="ECO:0000313" key="6">
    <source>
        <dbReference type="EMBL" id="AEW43122.1"/>
    </source>
</evidence>
<evidence type="ECO:0000256" key="1">
    <source>
        <dbReference type="ARBA" id="ARBA00009995"/>
    </source>
</evidence>
<keyword evidence="5" id="KW-0732">Signal</keyword>
<evidence type="ECO:0000256" key="2">
    <source>
        <dbReference type="ARBA" id="ARBA00022676"/>
    </source>
</evidence>
<evidence type="ECO:0000256" key="3">
    <source>
        <dbReference type="ARBA" id="ARBA00022679"/>
    </source>
</evidence>
<keyword evidence="3 6" id="KW-0808">Transferase</keyword>
<dbReference type="GO" id="GO:0008194">
    <property type="term" value="F:UDP-glycosyltransferase activity"/>
    <property type="evidence" value="ECO:0007669"/>
    <property type="project" value="InterPro"/>
</dbReference>
<evidence type="ECO:0000256" key="5">
    <source>
        <dbReference type="SAM" id="SignalP"/>
    </source>
</evidence>
<dbReference type="CDD" id="cd03784">
    <property type="entry name" value="GT1_Gtf-like"/>
    <property type="match status" value="1"/>
</dbReference>
<dbReference type="SUPFAM" id="SSF53756">
    <property type="entry name" value="UDP-Glycosyltransferase/glycogen phosphorylase"/>
    <property type="match status" value="1"/>
</dbReference>
<feature type="chain" id="PRO_5003523289" evidence="5">
    <location>
        <begin position="20"/>
        <end position="524"/>
    </location>
</feature>
<keyword evidence="4" id="KW-0812">Transmembrane</keyword>
<keyword evidence="2" id="KW-0328">Glycosyltransferase</keyword>
<organism evidence="6">
    <name type="scientific">Helicoverpa armigera</name>
    <name type="common">Cotton bollworm</name>
    <name type="synonym">Heliothis armigera</name>
    <dbReference type="NCBI Taxonomy" id="29058"/>
    <lineage>
        <taxon>Eukaryota</taxon>
        <taxon>Metazoa</taxon>
        <taxon>Ecdysozoa</taxon>
        <taxon>Arthropoda</taxon>
        <taxon>Hexapoda</taxon>
        <taxon>Insecta</taxon>
        <taxon>Pterygota</taxon>
        <taxon>Neoptera</taxon>
        <taxon>Endopterygota</taxon>
        <taxon>Lepidoptera</taxon>
        <taxon>Glossata</taxon>
        <taxon>Ditrysia</taxon>
        <taxon>Noctuoidea</taxon>
        <taxon>Noctuidae</taxon>
        <taxon>Heliothinae</taxon>
        <taxon>Helicoverpa</taxon>
    </lineage>
</organism>